<comment type="caution">
    <text evidence="1">The sequence shown here is derived from an EMBL/GenBank/DDBJ whole genome shotgun (WGS) entry which is preliminary data.</text>
</comment>
<gene>
    <name evidence="1" type="ORF">O6H91_14G022800</name>
</gene>
<proteinExistence type="predicted"/>
<reference evidence="2" key="1">
    <citation type="journal article" date="2024" name="Proc. Natl. Acad. Sci. U.S.A.">
        <title>Extraordinary preservation of gene collinearity over three hundred million years revealed in homosporous lycophytes.</title>
        <authorList>
            <person name="Li C."/>
            <person name="Wickell D."/>
            <person name="Kuo L.Y."/>
            <person name="Chen X."/>
            <person name="Nie B."/>
            <person name="Liao X."/>
            <person name="Peng D."/>
            <person name="Ji J."/>
            <person name="Jenkins J."/>
            <person name="Williams M."/>
            <person name="Shu S."/>
            <person name="Plott C."/>
            <person name="Barry K."/>
            <person name="Rajasekar S."/>
            <person name="Grimwood J."/>
            <person name="Han X."/>
            <person name="Sun S."/>
            <person name="Hou Z."/>
            <person name="He W."/>
            <person name="Dai G."/>
            <person name="Sun C."/>
            <person name="Schmutz J."/>
            <person name="Leebens-Mack J.H."/>
            <person name="Li F.W."/>
            <person name="Wang L."/>
        </authorList>
    </citation>
    <scope>NUCLEOTIDE SEQUENCE [LARGE SCALE GENOMIC DNA]</scope>
    <source>
        <strain evidence="2">cv. PW_Plant_1</strain>
    </source>
</reference>
<dbReference type="EMBL" id="CM055105">
    <property type="protein sequence ID" value="KAJ7530869.1"/>
    <property type="molecule type" value="Genomic_DNA"/>
</dbReference>
<keyword evidence="2" id="KW-1185">Reference proteome</keyword>
<evidence type="ECO:0000313" key="1">
    <source>
        <dbReference type="EMBL" id="KAJ7530869.1"/>
    </source>
</evidence>
<name>A0ACC2BM91_DIPCM</name>
<organism evidence="1 2">
    <name type="scientific">Diphasiastrum complanatum</name>
    <name type="common">Issler's clubmoss</name>
    <name type="synonym">Lycopodium complanatum</name>
    <dbReference type="NCBI Taxonomy" id="34168"/>
    <lineage>
        <taxon>Eukaryota</taxon>
        <taxon>Viridiplantae</taxon>
        <taxon>Streptophyta</taxon>
        <taxon>Embryophyta</taxon>
        <taxon>Tracheophyta</taxon>
        <taxon>Lycopodiopsida</taxon>
        <taxon>Lycopodiales</taxon>
        <taxon>Lycopodiaceae</taxon>
        <taxon>Lycopodioideae</taxon>
        <taxon>Diphasiastrum</taxon>
    </lineage>
</organism>
<accession>A0ACC2BM91</accession>
<protein>
    <submittedName>
        <fullName evidence="1">Uncharacterized protein</fullName>
    </submittedName>
</protein>
<evidence type="ECO:0000313" key="2">
    <source>
        <dbReference type="Proteomes" id="UP001162992"/>
    </source>
</evidence>
<sequence length="76" mass="8599">MQSLQQQATGRSGVKEEDAFAIDEVNLYQKLGHQTFVNLSTEFYNRWVTFSTAPASCAHIYAHKATISHSMSRFSK</sequence>
<dbReference type="Proteomes" id="UP001162992">
    <property type="component" value="Chromosome 14"/>
</dbReference>